<evidence type="ECO:0000313" key="2">
    <source>
        <dbReference type="Proteomes" id="UP001500064"/>
    </source>
</evidence>
<keyword evidence="2" id="KW-1185">Reference proteome</keyword>
<gene>
    <name evidence="1" type="ORF">GCM10009733_024010</name>
</gene>
<proteinExistence type="predicted"/>
<name>A0ABN2F1N4_9ACTN</name>
<accession>A0ABN2F1N4</accession>
<evidence type="ECO:0000313" key="1">
    <source>
        <dbReference type="EMBL" id="GAA1626461.1"/>
    </source>
</evidence>
<sequence>MPVLSAEEVLTIRRREPGGSFPASVALEAARHDPEALLALLEEADWQAFEPERDLPPLRDLLADVEARHGVTDAHRLATDRLRERGARLRHPYTTSGGDFHDYALSPCGRYLATARGMRENEYDGDGPLQVWELATGRLVNGFDLRYGAGWPGYRDTVQWAADGTRVATAYCTNNVGVWNPFGARLNPFGSADVTDGHDAAATFALAPDGRRAYIMMHSGHEVMGCVAALDQGDVFYNDYRLHNKGPEPGMLTAPLPEEAKERLKDDGFGFRRVRWSRDGGRLLGHGGAWAAAIDLPDGRLRWLTLTVGDVAWSPDDRRAAALRPGRSALLTVLDADTGQPTGDPVIQAEGSLHWGMRGAEARLAVVVDDGGGVDVYNENGGHRYHLPIATTRRNGKGFFDGQERPWAWEPAGEFGACLTGDGRLEVWFLGDEPALARSSETPEGTKAVLWGAGGVLVLIGERTLRFTDAFTGALIGDFVFGRYFDGERSSLDEEFAKLFGMFHADAFPLTDSSWCAIADPAIEPASALVIADENQLDGLDGVLAWTIDRRFAWPVRWGWLDVVSDVETARAFLCR</sequence>
<dbReference type="SUPFAM" id="SSF82171">
    <property type="entry name" value="DPP6 N-terminal domain-like"/>
    <property type="match status" value="1"/>
</dbReference>
<protein>
    <submittedName>
        <fullName evidence="1">Uncharacterized protein</fullName>
    </submittedName>
</protein>
<organism evidence="1 2">
    <name type="scientific">Nonomuraea maheshkhaliensis</name>
    <dbReference type="NCBI Taxonomy" id="419590"/>
    <lineage>
        <taxon>Bacteria</taxon>
        <taxon>Bacillati</taxon>
        <taxon>Actinomycetota</taxon>
        <taxon>Actinomycetes</taxon>
        <taxon>Streptosporangiales</taxon>
        <taxon>Streptosporangiaceae</taxon>
        <taxon>Nonomuraea</taxon>
    </lineage>
</organism>
<dbReference type="EMBL" id="BAAAMU010000013">
    <property type="protein sequence ID" value="GAA1626461.1"/>
    <property type="molecule type" value="Genomic_DNA"/>
</dbReference>
<reference evidence="1 2" key="1">
    <citation type="journal article" date="2019" name="Int. J. Syst. Evol. Microbiol.">
        <title>The Global Catalogue of Microorganisms (GCM) 10K type strain sequencing project: providing services to taxonomists for standard genome sequencing and annotation.</title>
        <authorList>
            <consortium name="The Broad Institute Genomics Platform"/>
            <consortium name="The Broad Institute Genome Sequencing Center for Infectious Disease"/>
            <person name="Wu L."/>
            <person name="Ma J."/>
        </authorList>
    </citation>
    <scope>NUCLEOTIDE SEQUENCE [LARGE SCALE GENOMIC DNA]</scope>
    <source>
        <strain evidence="1 2">JCM 13929</strain>
    </source>
</reference>
<comment type="caution">
    <text evidence="1">The sequence shown here is derived from an EMBL/GenBank/DDBJ whole genome shotgun (WGS) entry which is preliminary data.</text>
</comment>
<dbReference type="Gene3D" id="2.130.10.10">
    <property type="entry name" value="YVTN repeat-like/Quinoprotein amine dehydrogenase"/>
    <property type="match status" value="1"/>
</dbReference>
<dbReference type="Gene3D" id="2.120.10.30">
    <property type="entry name" value="TolB, C-terminal domain"/>
    <property type="match status" value="1"/>
</dbReference>
<dbReference type="InterPro" id="IPR015943">
    <property type="entry name" value="WD40/YVTN_repeat-like_dom_sf"/>
</dbReference>
<dbReference type="Proteomes" id="UP001500064">
    <property type="component" value="Unassembled WGS sequence"/>
</dbReference>
<dbReference type="InterPro" id="IPR011042">
    <property type="entry name" value="6-blade_b-propeller_TolB-like"/>
</dbReference>